<proteinExistence type="predicted"/>
<name>Q8MP17_DICDI</name>
<accession>Q8MP17</accession>
<sequence>MRSATKLFKNLSKSVVQLKTVKPVSSLNFGYIKTRQFSTSTTDSSNLFLNNNNQFQNFTFPTKQ</sequence>
<dbReference type="EMBL" id="AC123513">
    <property type="protein sequence ID" value="AAM44382.1"/>
    <property type="molecule type" value="Genomic_DNA"/>
</dbReference>
<protein>
    <submittedName>
        <fullName evidence="1">Uncharacterized protein</fullName>
    </submittedName>
</protein>
<reference evidence="1" key="1">
    <citation type="submission" date="2002-05" db="EMBL/GenBank/DDBJ databases">
        <title>Sequence and Analysis of Chromosome 2 of Dictyostelium.</title>
        <authorList>
            <person name="Gloeckner G."/>
            <person name="Eichinger L."/>
            <person name="Szafranski K."/>
            <person name="Pachebat J."/>
            <person name="Dear P."/>
            <person name="Lehmann R."/>
            <person name="Baumgart C."/>
            <person name="Parra G."/>
            <person name="April J.F."/>
            <person name="Guigo R."/>
            <person name="Kumpf K."/>
            <person name="Tunggal B."/>
            <person name="Cox E."/>
            <person name="Quail M.A."/>
            <person name="Platzer M."/>
            <person name="Rosenthal A."/>
            <person name="Noegel A.A."/>
        </authorList>
    </citation>
    <scope>NUCLEOTIDE SEQUENCE</scope>
    <source>
        <strain evidence="1">AX4</strain>
    </source>
</reference>
<dbReference type="AlphaFoldDB" id="Q8MP17"/>
<evidence type="ECO:0000313" key="1">
    <source>
        <dbReference type="EMBL" id="AAM44382.1"/>
    </source>
</evidence>
<organism evidence="1">
    <name type="scientific">Dictyostelium discoideum</name>
    <name type="common">Social amoeba</name>
    <dbReference type="NCBI Taxonomy" id="44689"/>
    <lineage>
        <taxon>Eukaryota</taxon>
        <taxon>Amoebozoa</taxon>
        <taxon>Evosea</taxon>
        <taxon>Eumycetozoa</taxon>
        <taxon>Dictyostelia</taxon>
        <taxon>Dictyosteliales</taxon>
        <taxon>Dictyosteliaceae</taxon>
        <taxon>Dictyostelium</taxon>
    </lineage>
</organism>